<keyword evidence="2" id="KW-1185">Reference proteome</keyword>
<organism evidence="1 2">
    <name type="scientific">Acorus gramineus</name>
    <name type="common">Dwarf sweet flag</name>
    <dbReference type="NCBI Taxonomy" id="55184"/>
    <lineage>
        <taxon>Eukaryota</taxon>
        <taxon>Viridiplantae</taxon>
        <taxon>Streptophyta</taxon>
        <taxon>Embryophyta</taxon>
        <taxon>Tracheophyta</taxon>
        <taxon>Spermatophyta</taxon>
        <taxon>Magnoliopsida</taxon>
        <taxon>Liliopsida</taxon>
        <taxon>Acoraceae</taxon>
        <taxon>Acorus</taxon>
    </lineage>
</organism>
<dbReference type="EMBL" id="JAUJYN010000001">
    <property type="protein sequence ID" value="KAK1280353.1"/>
    <property type="molecule type" value="Genomic_DNA"/>
</dbReference>
<dbReference type="InterPro" id="IPR011990">
    <property type="entry name" value="TPR-like_helical_dom_sf"/>
</dbReference>
<dbReference type="Gene3D" id="1.25.40.10">
    <property type="entry name" value="Tetratricopeptide repeat domain"/>
    <property type="match status" value="1"/>
</dbReference>
<sequence length="567" mass="61678">MSSSSSPSFAGDKKHWWLSNRKTIERYLKDARSLLATQNPSDVSAALHHLDLALAVSPNHETALELKARSLLFLGRFRDVADMLQDYIPSFKCNSECSSSSSVSATSSDGLSQQLSKDKVKLLSFSSDDHSGTVSSFSSSSSCIDGGDQSFKCFSVSDLKKRFLVGGLSKNSEMEGQWRYDVLGQACSHLGLMEDALVLLQTAKRLATADFRRRSNSFSDDIIAKSPSPTLSDSSGDVARLLAHVKLLLRRRAAALAAHDAGLHAESVRHFTKLLEGSNGSRAGPVPSTFIADCYVHRARACRAAGRGLAESIADCNRALALDPSSIPALSTRADLFESGRCVPDCLGDLEHLKHLYASFLRDRRLPGRPAWARPATTGHWPRYSDVPGALRAVSEKISELRGLSCCGVDHHALLGLRKGCSRAELERAHVLLTLRHRPEKAAGFVDRVGFADERDVDLVRDQAKMSARMLYRLLQKARAGVLGSIEAEAALAQRVSDRAEMELEEPVVGLGPPEYRTGNVDTVEAVAAAVKVFQGVFCRDMAVVESVLSQAGFNRPIPVKYEALRC</sequence>
<proteinExistence type="predicted"/>
<dbReference type="Proteomes" id="UP001179952">
    <property type="component" value="Unassembled WGS sequence"/>
</dbReference>
<evidence type="ECO:0008006" key="3">
    <source>
        <dbReference type="Google" id="ProtNLM"/>
    </source>
</evidence>
<comment type="caution">
    <text evidence="1">The sequence shown here is derived from an EMBL/GenBank/DDBJ whole genome shotgun (WGS) entry which is preliminary data.</text>
</comment>
<accession>A0AAV9BVN4</accession>
<protein>
    <recommendedName>
        <fullName evidence="3">J domain-containing protein</fullName>
    </recommendedName>
</protein>
<evidence type="ECO:0000313" key="2">
    <source>
        <dbReference type="Proteomes" id="UP001179952"/>
    </source>
</evidence>
<reference evidence="1" key="1">
    <citation type="journal article" date="2023" name="Nat. Commun.">
        <title>Diploid and tetraploid genomes of Acorus and the evolution of monocots.</title>
        <authorList>
            <person name="Ma L."/>
            <person name="Liu K.W."/>
            <person name="Li Z."/>
            <person name="Hsiao Y.Y."/>
            <person name="Qi Y."/>
            <person name="Fu T."/>
            <person name="Tang G.D."/>
            <person name="Zhang D."/>
            <person name="Sun W.H."/>
            <person name="Liu D.K."/>
            <person name="Li Y."/>
            <person name="Chen G.Z."/>
            <person name="Liu X.D."/>
            <person name="Liao X.Y."/>
            <person name="Jiang Y.T."/>
            <person name="Yu X."/>
            <person name="Hao Y."/>
            <person name="Huang J."/>
            <person name="Zhao X.W."/>
            <person name="Ke S."/>
            <person name="Chen Y.Y."/>
            <person name="Wu W.L."/>
            <person name="Hsu J.L."/>
            <person name="Lin Y.F."/>
            <person name="Huang M.D."/>
            <person name="Li C.Y."/>
            <person name="Huang L."/>
            <person name="Wang Z.W."/>
            <person name="Zhao X."/>
            <person name="Zhong W.Y."/>
            <person name="Peng D.H."/>
            <person name="Ahmad S."/>
            <person name="Lan S."/>
            <person name="Zhang J.S."/>
            <person name="Tsai W.C."/>
            <person name="Van de Peer Y."/>
            <person name="Liu Z.J."/>
        </authorList>
    </citation>
    <scope>NUCLEOTIDE SEQUENCE</scope>
    <source>
        <strain evidence="1">SCP</strain>
    </source>
</reference>
<gene>
    <name evidence="1" type="ORF">QJS04_geneDACA004548</name>
</gene>
<dbReference type="AlphaFoldDB" id="A0AAV9BVN4"/>
<reference evidence="1" key="2">
    <citation type="submission" date="2023-06" db="EMBL/GenBank/DDBJ databases">
        <authorList>
            <person name="Ma L."/>
            <person name="Liu K.-W."/>
            <person name="Li Z."/>
            <person name="Hsiao Y.-Y."/>
            <person name="Qi Y."/>
            <person name="Fu T."/>
            <person name="Tang G."/>
            <person name="Zhang D."/>
            <person name="Sun W.-H."/>
            <person name="Liu D.-K."/>
            <person name="Li Y."/>
            <person name="Chen G.-Z."/>
            <person name="Liu X.-D."/>
            <person name="Liao X.-Y."/>
            <person name="Jiang Y.-T."/>
            <person name="Yu X."/>
            <person name="Hao Y."/>
            <person name="Huang J."/>
            <person name="Zhao X.-W."/>
            <person name="Ke S."/>
            <person name="Chen Y.-Y."/>
            <person name="Wu W.-L."/>
            <person name="Hsu J.-L."/>
            <person name="Lin Y.-F."/>
            <person name="Huang M.-D."/>
            <person name="Li C.-Y."/>
            <person name="Huang L."/>
            <person name="Wang Z.-W."/>
            <person name="Zhao X."/>
            <person name="Zhong W.-Y."/>
            <person name="Peng D.-H."/>
            <person name="Ahmad S."/>
            <person name="Lan S."/>
            <person name="Zhang J.-S."/>
            <person name="Tsai W.-C."/>
            <person name="Van De Peer Y."/>
            <person name="Liu Z.-J."/>
        </authorList>
    </citation>
    <scope>NUCLEOTIDE SEQUENCE</scope>
    <source>
        <strain evidence="1">SCP</strain>
        <tissue evidence="1">Leaves</tissue>
    </source>
</reference>
<evidence type="ECO:0000313" key="1">
    <source>
        <dbReference type="EMBL" id="KAK1280353.1"/>
    </source>
</evidence>
<name>A0AAV9BVN4_ACOGR</name>
<dbReference type="SUPFAM" id="SSF48452">
    <property type="entry name" value="TPR-like"/>
    <property type="match status" value="1"/>
</dbReference>
<dbReference type="PANTHER" id="PTHR46816:SF1">
    <property type="entry name" value="TETRATRICOPEPTIDE REPEAT (TPR)-LIKE SUPERFAMILY PROTEIN"/>
    <property type="match status" value="1"/>
</dbReference>
<dbReference type="PANTHER" id="PTHR46816">
    <property type="entry name" value="OS01G0273500 PROTEIN"/>
    <property type="match status" value="1"/>
</dbReference>